<dbReference type="InterPro" id="IPR055259">
    <property type="entry name" value="YkvP/CgeB_Glyco_trans-like"/>
</dbReference>
<dbReference type="EMBL" id="LUAW01000058">
    <property type="protein sequence ID" value="KYQ70555.1"/>
    <property type="molecule type" value="Genomic_DNA"/>
</dbReference>
<dbReference type="Proteomes" id="UP000076276">
    <property type="component" value="Unassembled WGS sequence"/>
</dbReference>
<sequence>MKILHISNFAFNKHGQRYYSIDRKVSAGLIENGHFVYDYSFRDMARLGTIFKTKKLGARIANKEVLQIVDNLQPELILIGHSDLLAPDTLAQIRKRYPQTKIAFWFVDWLCDPSKVNFIKSIVPYVDTLFCTTGGELLKQFKLPSNKVSYIPNIATKSLEFLTQFDKTAYERGLVFFGTVYKDLAREQFLKELIHQLGEKFSYFGAFDTNTVYGHHYIDVLAGARCGLNLSRRNDIELYSSDRIIQLTGNGLLTFTPKVPGFQKLYQSDEVVYFEDEHDLVKKYNYYEQHLDEARHIAKKGWEKTQQSYNSARITKFMLELTFDQPLSEAYEWSHEVYA</sequence>
<comment type="caution">
    <text evidence="2">The sequence shown here is derived from an EMBL/GenBank/DDBJ whole genome shotgun (WGS) entry which is preliminary data.</text>
</comment>
<accession>A0A151XXQ8</accession>
<reference evidence="2 3" key="1">
    <citation type="submission" date="2016-03" db="EMBL/GenBank/DDBJ databases">
        <title>Acinetobacter genomospecies 28 strain ANC 4149.</title>
        <authorList>
            <person name="Radolfova-Krizova L."/>
            <person name="Nemec A."/>
        </authorList>
    </citation>
    <scope>NUCLEOTIDE SEQUENCE [LARGE SCALE GENOMIC DNA]</scope>
    <source>
        <strain evidence="2 3">ANC 4149</strain>
    </source>
</reference>
<evidence type="ECO:0000313" key="3">
    <source>
        <dbReference type="Proteomes" id="UP000076276"/>
    </source>
</evidence>
<dbReference type="AlphaFoldDB" id="A0A151XXQ8"/>
<gene>
    <name evidence="2" type="ORF">AZH43_17865</name>
</gene>
<evidence type="ECO:0000259" key="1">
    <source>
        <dbReference type="Pfam" id="PF13524"/>
    </source>
</evidence>
<dbReference type="RefSeq" id="WP_067672248.1">
    <property type="nucleotide sequence ID" value="NZ_CBCSIK010000012.1"/>
</dbReference>
<dbReference type="OrthoDB" id="9807414at2"/>
<dbReference type="GO" id="GO:0016740">
    <property type="term" value="F:transferase activity"/>
    <property type="evidence" value="ECO:0007669"/>
    <property type="project" value="UniProtKB-KW"/>
</dbReference>
<dbReference type="Pfam" id="PF13524">
    <property type="entry name" value="Glyco_trans_1_2"/>
    <property type="match status" value="1"/>
</dbReference>
<keyword evidence="2" id="KW-0808">Transferase</keyword>
<dbReference type="STRING" id="1806892.AZH43_17865"/>
<evidence type="ECO:0000313" key="2">
    <source>
        <dbReference type="EMBL" id="KYQ70555.1"/>
    </source>
</evidence>
<keyword evidence="3" id="KW-1185">Reference proteome</keyword>
<proteinExistence type="predicted"/>
<name>A0A151XXQ8_9GAMM</name>
<feature type="domain" description="Spore protein YkvP/CgeB glycosyl transferase-like" evidence="1">
    <location>
        <begin position="186"/>
        <end position="319"/>
    </location>
</feature>
<organism evidence="2 3">
    <name type="scientific">Acinetobacter pragensis</name>
    <dbReference type="NCBI Taxonomy" id="1806892"/>
    <lineage>
        <taxon>Bacteria</taxon>
        <taxon>Pseudomonadati</taxon>
        <taxon>Pseudomonadota</taxon>
        <taxon>Gammaproteobacteria</taxon>
        <taxon>Moraxellales</taxon>
        <taxon>Moraxellaceae</taxon>
        <taxon>Acinetobacter</taxon>
    </lineage>
</organism>
<protein>
    <submittedName>
        <fullName evidence="2">Glycosyltransferase</fullName>
    </submittedName>
</protein>